<evidence type="ECO:0000313" key="2">
    <source>
        <dbReference type="Proteomes" id="UP001052739"/>
    </source>
</evidence>
<gene>
    <name evidence="1" type="ORF">Shyd_08510</name>
</gene>
<sequence length="62" mass="6705">MPPPLHARTYNKTPRSAFPLITGSVWHFLRSAPGRIRTCAHGSGGHGWDEVDGVSDLHVLSG</sequence>
<reference evidence="1" key="1">
    <citation type="submission" date="2024-05" db="EMBL/GenBank/DDBJ databases">
        <title>Whole genome shotgun sequence of Streptomyces hydrogenans NBRC 13475.</title>
        <authorList>
            <person name="Komaki H."/>
            <person name="Tamura T."/>
        </authorList>
    </citation>
    <scope>NUCLEOTIDE SEQUENCE</scope>
    <source>
        <strain evidence="1">NBRC 13475</strain>
    </source>
</reference>
<organism evidence="1 2">
    <name type="scientific">Streptomyces hydrogenans</name>
    <dbReference type="NCBI Taxonomy" id="1873719"/>
    <lineage>
        <taxon>Bacteria</taxon>
        <taxon>Bacillati</taxon>
        <taxon>Actinomycetota</taxon>
        <taxon>Actinomycetes</taxon>
        <taxon>Kitasatosporales</taxon>
        <taxon>Streptomycetaceae</taxon>
        <taxon>Streptomyces</taxon>
    </lineage>
</organism>
<comment type="caution">
    <text evidence="1">The sequence shown here is derived from an EMBL/GenBank/DDBJ whole genome shotgun (WGS) entry which is preliminary data.</text>
</comment>
<dbReference type="EMBL" id="BNDW01000004">
    <property type="protein sequence ID" value="GHI19480.1"/>
    <property type="molecule type" value="Genomic_DNA"/>
</dbReference>
<keyword evidence="2" id="KW-1185">Reference proteome</keyword>
<name>A0ABQ3P382_9ACTN</name>
<protein>
    <submittedName>
        <fullName evidence="1">Uncharacterized protein</fullName>
    </submittedName>
</protein>
<accession>A0ABQ3P382</accession>
<dbReference type="Proteomes" id="UP001052739">
    <property type="component" value="Unassembled WGS sequence"/>
</dbReference>
<evidence type="ECO:0000313" key="1">
    <source>
        <dbReference type="EMBL" id="GHI19480.1"/>
    </source>
</evidence>
<proteinExistence type="predicted"/>